<evidence type="ECO:0000313" key="3">
    <source>
        <dbReference type="EMBL" id="KAK3104852.1"/>
    </source>
</evidence>
<comment type="caution">
    <text evidence="3">The sequence shown here is derived from an EMBL/GenBank/DDBJ whole genome shotgun (WGS) entry which is preliminary data.</text>
</comment>
<proteinExistence type="predicted"/>
<dbReference type="EMBL" id="VSWD01000004">
    <property type="protein sequence ID" value="KAK3104852.1"/>
    <property type="molecule type" value="Genomic_DNA"/>
</dbReference>
<keyword evidence="1" id="KW-0472">Membrane</keyword>
<feature type="transmembrane region" description="Helical" evidence="1">
    <location>
        <begin position="53"/>
        <end position="72"/>
    </location>
</feature>
<dbReference type="InterPro" id="IPR056691">
    <property type="entry name" value="DUF7789"/>
</dbReference>
<dbReference type="AlphaFoldDB" id="A0AA88YH86"/>
<feature type="transmembrane region" description="Helical" evidence="1">
    <location>
        <begin position="129"/>
        <end position="150"/>
    </location>
</feature>
<accession>A0AA88YH86</accession>
<keyword evidence="1" id="KW-1133">Transmembrane helix</keyword>
<feature type="domain" description="DUF7789" evidence="2">
    <location>
        <begin position="116"/>
        <end position="179"/>
    </location>
</feature>
<evidence type="ECO:0000256" key="1">
    <source>
        <dbReference type="SAM" id="Phobius"/>
    </source>
</evidence>
<feature type="non-terminal residue" evidence="3">
    <location>
        <position position="1"/>
    </location>
</feature>
<name>A0AA88YH86_PINIB</name>
<reference evidence="3" key="1">
    <citation type="submission" date="2019-08" db="EMBL/GenBank/DDBJ databases">
        <title>The improved chromosome-level genome for the pearl oyster Pinctada fucata martensii using PacBio sequencing and Hi-C.</title>
        <authorList>
            <person name="Zheng Z."/>
        </authorList>
    </citation>
    <scope>NUCLEOTIDE SEQUENCE</scope>
    <source>
        <strain evidence="3">ZZ-2019</strain>
        <tissue evidence="3">Adductor muscle</tissue>
    </source>
</reference>
<keyword evidence="1" id="KW-0812">Transmembrane</keyword>
<evidence type="ECO:0000313" key="4">
    <source>
        <dbReference type="Proteomes" id="UP001186944"/>
    </source>
</evidence>
<protein>
    <recommendedName>
        <fullName evidence="2">DUF7789 domain-containing protein</fullName>
    </recommendedName>
</protein>
<dbReference type="Proteomes" id="UP001186944">
    <property type="component" value="Unassembled WGS sequence"/>
</dbReference>
<feature type="transmembrane region" description="Helical" evidence="1">
    <location>
        <begin position="162"/>
        <end position="183"/>
    </location>
</feature>
<feature type="domain" description="DUF7789" evidence="2">
    <location>
        <begin position="4"/>
        <end position="101"/>
    </location>
</feature>
<dbReference type="Pfam" id="PF25044">
    <property type="entry name" value="DUF7789"/>
    <property type="match status" value="2"/>
</dbReference>
<organism evidence="3 4">
    <name type="scientific">Pinctada imbricata</name>
    <name type="common">Atlantic pearl-oyster</name>
    <name type="synonym">Pinctada martensii</name>
    <dbReference type="NCBI Taxonomy" id="66713"/>
    <lineage>
        <taxon>Eukaryota</taxon>
        <taxon>Metazoa</taxon>
        <taxon>Spiralia</taxon>
        <taxon>Lophotrochozoa</taxon>
        <taxon>Mollusca</taxon>
        <taxon>Bivalvia</taxon>
        <taxon>Autobranchia</taxon>
        <taxon>Pteriomorphia</taxon>
        <taxon>Pterioida</taxon>
        <taxon>Pterioidea</taxon>
        <taxon>Pteriidae</taxon>
        <taxon>Pinctada</taxon>
    </lineage>
</organism>
<sequence length="186" mass="20377">VFVLAIIKIVQLGEGNDIKNPDFTFALIILANTVFCSYYLIHGVLTERPYEIGVLVMATLIVLVYIVLNFSLAQTKGVVKSVRLGFACALSPVIIVLGSLIAKLYRDSGRLIFRTVGANSTLQEMCKTLFFFLGLLKFDLQLGVSMVLLILMNGMTIKVNDIVILAVGIPFSIVCFVLGYLCVSTM</sequence>
<keyword evidence="4" id="KW-1185">Reference proteome</keyword>
<feature type="transmembrane region" description="Helical" evidence="1">
    <location>
        <begin position="23"/>
        <end position="41"/>
    </location>
</feature>
<dbReference type="PANTHER" id="PTHR39299:SF1">
    <property type="entry name" value="TRANSMEMBRANE PROTEIN"/>
    <property type="match status" value="1"/>
</dbReference>
<gene>
    <name evidence="3" type="ORF">FSP39_011707</name>
</gene>
<feature type="transmembrane region" description="Helical" evidence="1">
    <location>
        <begin position="84"/>
        <end position="105"/>
    </location>
</feature>
<dbReference type="PANTHER" id="PTHR39299">
    <property type="entry name" value="TRANSMEMBRANE PROTEIN"/>
    <property type="match status" value="1"/>
</dbReference>
<evidence type="ECO:0000259" key="2">
    <source>
        <dbReference type="Pfam" id="PF25044"/>
    </source>
</evidence>